<reference evidence="1 2" key="1">
    <citation type="journal article" date="2018" name="Science">
        <title>The opium poppy genome and morphinan production.</title>
        <authorList>
            <person name="Guo L."/>
            <person name="Winzer T."/>
            <person name="Yang X."/>
            <person name="Li Y."/>
            <person name="Ning Z."/>
            <person name="He Z."/>
            <person name="Teodor R."/>
            <person name="Lu Y."/>
            <person name="Bowser T.A."/>
            <person name="Graham I.A."/>
            <person name="Ye K."/>
        </authorList>
    </citation>
    <scope>NUCLEOTIDE SEQUENCE [LARGE SCALE GENOMIC DNA]</scope>
    <source>
        <strain evidence="2">cv. HN1</strain>
        <tissue evidence="1">Leaves</tissue>
    </source>
</reference>
<dbReference type="AlphaFoldDB" id="A0A4Y7L4G3"/>
<dbReference type="Gramene" id="RZC80434">
    <property type="protein sequence ID" value="RZC80434"/>
    <property type="gene ID" value="C5167_043001"/>
</dbReference>
<gene>
    <name evidence="1" type="ORF">C5167_043001</name>
</gene>
<protein>
    <submittedName>
        <fullName evidence="1">Uncharacterized protein</fullName>
    </submittedName>
</protein>
<evidence type="ECO:0000313" key="1">
    <source>
        <dbReference type="EMBL" id="RZC80434.1"/>
    </source>
</evidence>
<evidence type="ECO:0000313" key="2">
    <source>
        <dbReference type="Proteomes" id="UP000316621"/>
    </source>
</evidence>
<sequence>MKVQLQDAAMGCNEILMQQRGASTTARQNGWFDLACAVTGAGGVSSSAGFGVLEVATAFKAERGWSGGSVVEVMAVECISELKLQGQEATEGSRYGDEPGGVGYFVVGREEWRCCAAIGTEVAEWFRLFLSWQLS</sequence>
<dbReference type="EMBL" id="CM010724">
    <property type="protein sequence ID" value="RZC80434.1"/>
    <property type="molecule type" value="Genomic_DNA"/>
</dbReference>
<proteinExistence type="predicted"/>
<organism evidence="1 2">
    <name type="scientific">Papaver somniferum</name>
    <name type="common">Opium poppy</name>
    <dbReference type="NCBI Taxonomy" id="3469"/>
    <lineage>
        <taxon>Eukaryota</taxon>
        <taxon>Viridiplantae</taxon>
        <taxon>Streptophyta</taxon>
        <taxon>Embryophyta</taxon>
        <taxon>Tracheophyta</taxon>
        <taxon>Spermatophyta</taxon>
        <taxon>Magnoliopsida</taxon>
        <taxon>Ranunculales</taxon>
        <taxon>Papaveraceae</taxon>
        <taxon>Papaveroideae</taxon>
        <taxon>Papaver</taxon>
    </lineage>
</organism>
<name>A0A4Y7L4G3_PAPSO</name>
<keyword evidence="2" id="KW-1185">Reference proteome</keyword>
<accession>A0A4Y7L4G3</accession>
<dbReference type="Proteomes" id="UP000316621">
    <property type="component" value="Chromosome 10"/>
</dbReference>